<evidence type="ECO:0000313" key="2">
    <source>
        <dbReference type="Proteomes" id="UP000263094"/>
    </source>
</evidence>
<name>A0A372M011_9ACTN</name>
<dbReference type="Gene3D" id="3.40.50.300">
    <property type="entry name" value="P-loop containing nucleotide triphosphate hydrolases"/>
    <property type="match status" value="1"/>
</dbReference>
<feature type="non-terminal residue" evidence="1">
    <location>
        <position position="288"/>
    </location>
</feature>
<dbReference type="GO" id="GO:0005524">
    <property type="term" value="F:ATP binding"/>
    <property type="evidence" value="ECO:0007669"/>
    <property type="project" value="UniProtKB-KW"/>
</dbReference>
<dbReference type="SUPFAM" id="SSF52540">
    <property type="entry name" value="P-loop containing nucleoside triphosphate hydrolases"/>
    <property type="match status" value="1"/>
</dbReference>
<sequence length="288" mass="31199">MEIPLPAVTAMVSAMGTGMATEAGRQLMQLVGGLAGRDGRAPDSGADWGPLAQVLCDHAREDPEIALRLAHIMAMTRSTLTPLAIARTPQLPPTTQYFENRRPQLRTLVRGAGRRPGPHPRRAMVHGEPGAGTTALALRFGWSEAQRFPDGQLYVDLRHDTDPNRALRDALRQLGVDERRIPVGALQRRDTFQELVAGRRILVVLDQVRSVAQIRPLLAASPSVFTVVVGHRPLAGLDAERVEVTPLTQRHALRLLTRVAGKEAVDALGRAVDGELARCGGRPGAVRL</sequence>
<dbReference type="InterPro" id="IPR027417">
    <property type="entry name" value="P-loop_NTPase"/>
</dbReference>
<comment type="caution">
    <text evidence="1">The sequence shown here is derived from an EMBL/GenBank/DDBJ whole genome shotgun (WGS) entry which is preliminary data.</text>
</comment>
<accession>A0A372M011</accession>
<dbReference type="Proteomes" id="UP000263094">
    <property type="component" value="Unassembled WGS sequence"/>
</dbReference>
<keyword evidence="1" id="KW-0067">ATP-binding</keyword>
<reference evidence="1 2" key="1">
    <citation type="submission" date="2018-08" db="EMBL/GenBank/DDBJ databases">
        <title>Isolation, diversity and antifungal activity of Actinobacteria from wheat.</title>
        <authorList>
            <person name="Han C."/>
        </authorList>
    </citation>
    <scope>NUCLEOTIDE SEQUENCE [LARGE SCALE GENOMIC DNA]</scope>
    <source>
        <strain evidence="1 2">NEAU-YY421</strain>
    </source>
</reference>
<keyword evidence="2" id="KW-1185">Reference proteome</keyword>
<dbReference type="AlphaFoldDB" id="A0A372M011"/>
<organism evidence="1 2">
    <name type="scientific">Streptomyces triticagri</name>
    <dbReference type="NCBI Taxonomy" id="2293568"/>
    <lineage>
        <taxon>Bacteria</taxon>
        <taxon>Bacillati</taxon>
        <taxon>Actinomycetota</taxon>
        <taxon>Actinomycetes</taxon>
        <taxon>Kitasatosporales</taxon>
        <taxon>Streptomycetaceae</taxon>
        <taxon>Streptomyces</taxon>
    </lineage>
</organism>
<keyword evidence="1" id="KW-0547">Nucleotide-binding</keyword>
<evidence type="ECO:0000313" key="1">
    <source>
        <dbReference type="EMBL" id="RFU83855.1"/>
    </source>
</evidence>
<proteinExistence type="predicted"/>
<protein>
    <submittedName>
        <fullName evidence="1">ATP-binding protein</fullName>
    </submittedName>
</protein>
<gene>
    <name evidence="1" type="ORF">DY218_25580</name>
</gene>
<dbReference type="EMBL" id="QUAK01000163">
    <property type="protein sequence ID" value="RFU83855.1"/>
    <property type="molecule type" value="Genomic_DNA"/>
</dbReference>